<keyword evidence="2" id="KW-0547">Nucleotide-binding</keyword>
<keyword evidence="2" id="KW-0067">ATP-binding</keyword>
<feature type="region of interest" description="Disordered" evidence="1">
    <location>
        <begin position="115"/>
        <end position="145"/>
    </location>
</feature>
<dbReference type="AlphaFoldDB" id="A0A940RVI0"/>
<comment type="caution">
    <text evidence="2">The sequence shown here is derived from an EMBL/GenBank/DDBJ whole genome shotgun (WGS) entry which is preliminary data.</text>
</comment>
<accession>A0A940RVI0</accession>
<dbReference type="GO" id="GO:0005524">
    <property type="term" value="F:ATP binding"/>
    <property type="evidence" value="ECO:0007669"/>
    <property type="project" value="UniProtKB-KW"/>
</dbReference>
<protein>
    <submittedName>
        <fullName evidence="2">Large ATP-binding protein</fullName>
    </submittedName>
</protein>
<name>A0A940RVI0_9ACTN</name>
<evidence type="ECO:0000256" key="1">
    <source>
        <dbReference type="SAM" id="MobiDB-lite"/>
    </source>
</evidence>
<gene>
    <name evidence="2" type="ORF">JFN87_01170</name>
</gene>
<proteinExistence type="predicted"/>
<sequence>MNPYDADTHPGPYLVVEVLGVGDVSVPALAHRPREPLHQAATHVIGAAATLDERHESVLNAVQRAQQLLEGTGRGEAGRAQVPYALLRTALPELGDALAQQDRAYSQLVESLSAYPRLPSSPEPAQRATNKSHGPGQKTRPDRDDDWAVAGERGLVALEAVAAGGVRFRRNAIGEDPHISREKAQRQDPAVFPQTVQRLLADGLLHQDTTENVYRPGQLLSLTSLGEVALRDGRATTSRVSAALGRTTTQTESGALADSAAVPVVSTSLAVPRSR</sequence>
<reference evidence="2" key="1">
    <citation type="submission" date="2021-03" db="EMBL/GenBank/DDBJ databases">
        <title>Whole genome sequence of Streptomyces bomunensis MMS17-BM035.</title>
        <authorList>
            <person name="Lee J.H."/>
        </authorList>
    </citation>
    <scope>NUCLEOTIDE SEQUENCE</scope>
    <source>
        <strain evidence="2">MMS17-BM035</strain>
    </source>
</reference>
<evidence type="ECO:0000313" key="3">
    <source>
        <dbReference type="Proteomes" id="UP000670475"/>
    </source>
</evidence>
<evidence type="ECO:0000313" key="2">
    <source>
        <dbReference type="EMBL" id="MBP0456113.1"/>
    </source>
</evidence>
<dbReference type="EMBL" id="JAGIQL010000002">
    <property type="protein sequence ID" value="MBP0456113.1"/>
    <property type="molecule type" value="Genomic_DNA"/>
</dbReference>
<organism evidence="2 3">
    <name type="scientific">Streptomyces montanisoli</name>
    <dbReference type="NCBI Taxonomy" id="2798581"/>
    <lineage>
        <taxon>Bacteria</taxon>
        <taxon>Bacillati</taxon>
        <taxon>Actinomycetota</taxon>
        <taxon>Actinomycetes</taxon>
        <taxon>Kitasatosporales</taxon>
        <taxon>Streptomycetaceae</taxon>
        <taxon>Streptomyces</taxon>
    </lineage>
</organism>
<dbReference type="Proteomes" id="UP000670475">
    <property type="component" value="Unassembled WGS sequence"/>
</dbReference>
<keyword evidence="3" id="KW-1185">Reference proteome</keyword>